<name>A0A426QL86_9GAMM</name>
<dbReference type="RefSeq" id="WP_125181786.1">
    <property type="nucleotide sequence ID" value="NZ_QZMU01000001.1"/>
</dbReference>
<protein>
    <submittedName>
        <fullName evidence="2">DUF927 domain-containing protein</fullName>
    </submittedName>
</protein>
<gene>
    <name evidence="2" type="ORF">D6C00_11170</name>
</gene>
<comment type="caution">
    <text evidence="2">The sequence shown here is derived from an EMBL/GenBank/DDBJ whole genome shotgun (WGS) entry which is preliminary data.</text>
</comment>
<reference evidence="2 3" key="1">
    <citation type="journal article" date="2010" name="Int. J. Syst. Evol. Microbiol.">
        <title>Thiohalobacter thiocyanaticus gen. nov., sp. nov., a moderately halophilic, sulfur-oxidizing gammaproteobacterium from hypersaline lakes, that utilizes thiocyanate.</title>
        <authorList>
            <person name="Sorokin D.Y."/>
            <person name="Kovaleva O.L."/>
            <person name="Tourova T.P."/>
            <person name="Muyzer G."/>
        </authorList>
    </citation>
    <scope>NUCLEOTIDE SEQUENCE [LARGE SCALE GENOMIC DNA]</scope>
    <source>
        <strain evidence="2 3">Hrh1</strain>
    </source>
</reference>
<proteinExistence type="predicted"/>
<evidence type="ECO:0000313" key="3">
    <source>
        <dbReference type="Proteomes" id="UP000287798"/>
    </source>
</evidence>
<dbReference type="Pfam" id="PF06048">
    <property type="entry name" value="DUF927"/>
    <property type="match status" value="1"/>
</dbReference>
<dbReference type="InterPro" id="IPR009270">
    <property type="entry name" value="DUF927"/>
</dbReference>
<dbReference type="Proteomes" id="UP000287798">
    <property type="component" value="Unassembled WGS sequence"/>
</dbReference>
<dbReference type="EMBL" id="QZMU01000001">
    <property type="protein sequence ID" value="RRQ22446.1"/>
    <property type="molecule type" value="Genomic_DNA"/>
</dbReference>
<evidence type="ECO:0000313" key="2">
    <source>
        <dbReference type="EMBL" id="RRQ22446.1"/>
    </source>
</evidence>
<sequence>MSMQNPLPDRIEHTEGHPHLTTVLPPWAGLAVPDGFTLTETGVYQSTTKGDYLISGPIWVDALTRDNHNGSWGLSIRWWDCDKQMHCRAISRPRLHEPGSALAQELACEGLHIVPGKERELNRYLSAFVPEARLRSVTRLGWVDHPEDALVYLLPGDVVTVQGKETLVYQPERHSPSTHTLHPKGSLEAWQDQVAAPCEGNPLLTFAITVALAAPLLKAAHQDGGGFHLYGGSSRGKTTALQVAASVWGCGADPAEAASQTSIHRWNATRNGLEGLAAAHNDGLLALDELGSLDAEDFGRVIYDLAGGQGKAAMNANRTLKEQHTWRNLILSTGEISGQQKIQENRRQTKAGQQLRFMDIPITGGIIEETRGLEPAEFANRLKRACGQYYGTAGPAFLHAIVQRFHTSAHLQQAITEQVDRETGRLAEGVSAPEHRRAIHKLALVLDAGEMAQKYGVLPHLLDIRQSIETVRDAWLADSNNRPSTILGARAVKGFIQKHRERFRDALTYGGPPSPHRDICGYYNGQADLYIFTDEGFAEACGGHNAQVVASELSSRGLLHMNDGRYKSKHVIMQDGQKRRSRYYAVKGHIYDEEFD</sequence>
<dbReference type="OrthoDB" id="784829at2"/>
<accession>A0A426QL86</accession>
<dbReference type="AlphaFoldDB" id="A0A426QL86"/>
<feature type="domain" description="DUF927" evidence="1">
    <location>
        <begin position="52"/>
        <end position="323"/>
    </location>
</feature>
<organism evidence="2 3">
    <name type="scientific">Thiohalobacter thiocyanaticus</name>
    <dbReference type="NCBI Taxonomy" id="585455"/>
    <lineage>
        <taxon>Bacteria</taxon>
        <taxon>Pseudomonadati</taxon>
        <taxon>Pseudomonadota</taxon>
        <taxon>Gammaproteobacteria</taxon>
        <taxon>Thiohalobacterales</taxon>
        <taxon>Thiohalobacteraceae</taxon>
        <taxon>Thiohalobacter</taxon>
    </lineage>
</organism>
<evidence type="ECO:0000259" key="1">
    <source>
        <dbReference type="Pfam" id="PF06048"/>
    </source>
</evidence>
<keyword evidence="3" id="KW-1185">Reference proteome</keyword>